<feature type="region of interest" description="Disordered" evidence="1">
    <location>
        <begin position="106"/>
        <end position="130"/>
    </location>
</feature>
<name>A0AAI8W0G3_9PEZI</name>
<gene>
    <name evidence="2" type="ORF">LECACI_7A000098</name>
</gene>
<keyword evidence="3" id="KW-1185">Reference proteome</keyword>
<reference evidence="2" key="1">
    <citation type="submission" date="2023-11" db="EMBL/GenBank/DDBJ databases">
        <authorList>
            <person name="Alioto T."/>
            <person name="Alioto T."/>
            <person name="Gomez Garrido J."/>
        </authorList>
    </citation>
    <scope>NUCLEOTIDE SEQUENCE</scope>
</reference>
<sequence length="177" mass="20130">MQAAPSNAYAMDYILHEITPSFFISQSVKLNKLLNTVVQESTTASDPEAGIDYLQLTEILSSLLEESQIYSSMSAVELQQRSAQARLLITRLRSIELAITGRKARVSPMAGSRKRSRTPDDEDESQQQQACRLRVELETEQAEDGMPVFEGPFAEMAPTTEYRHRDQCAWWMEPYYD</sequence>
<dbReference type="EMBL" id="CAVMBE010000001">
    <property type="protein sequence ID" value="CAK3743117.1"/>
    <property type="molecule type" value="Genomic_DNA"/>
</dbReference>
<protein>
    <submittedName>
        <fullName evidence="2">Uncharacterized protein</fullName>
    </submittedName>
</protein>
<comment type="caution">
    <text evidence="2">The sequence shown here is derived from an EMBL/GenBank/DDBJ whole genome shotgun (WGS) entry which is preliminary data.</text>
</comment>
<evidence type="ECO:0000313" key="2">
    <source>
        <dbReference type="EMBL" id="CAK3743117.1"/>
    </source>
</evidence>
<organism evidence="2 3">
    <name type="scientific">Lecanosticta acicola</name>
    <dbReference type="NCBI Taxonomy" id="111012"/>
    <lineage>
        <taxon>Eukaryota</taxon>
        <taxon>Fungi</taxon>
        <taxon>Dikarya</taxon>
        <taxon>Ascomycota</taxon>
        <taxon>Pezizomycotina</taxon>
        <taxon>Dothideomycetes</taxon>
        <taxon>Dothideomycetidae</taxon>
        <taxon>Mycosphaerellales</taxon>
        <taxon>Mycosphaerellaceae</taxon>
        <taxon>Lecanosticta</taxon>
    </lineage>
</organism>
<proteinExistence type="predicted"/>
<accession>A0AAI8W0G3</accession>
<evidence type="ECO:0000256" key="1">
    <source>
        <dbReference type="SAM" id="MobiDB-lite"/>
    </source>
</evidence>
<evidence type="ECO:0000313" key="3">
    <source>
        <dbReference type="Proteomes" id="UP001296104"/>
    </source>
</evidence>
<dbReference type="AlphaFoldDB" id="A0AAI8W0G3"/>
<dbReference type="Proteomes" id="UP001296104">
    <property type="component" value="Unassembled WGS sequence"/>
</dbReference>